<dbReference type="Pfam" id="PF14144">
    <property type="entry name" value="DOG1"/>
    <property type="match status" value="1"/>
</dbReference>
<keyword evidence="3" id="KW-1185">Reference proteome</keyword>
<name>A0A9Q0GUQ3_9MAGN</name>
<evidence type="ECO:0000313" key="3">
    <source>
        <dbReference type="Proteomes" id="UP001141806"/>
    </source>
</evidence>
<dbReference type="InterPro" id="IPR051886">
    <property type="entry name" value="Seed_Dev/Stress_Resp_Reg"/>
</dbReference>
<dbReference type="OrthoDB" id="542841at2759"/>
<protein>
    <recommendedName>
        <fullName evidence="1">DOG1 domain-containing protein</fullName>
    </recommendedName>
</protein>
<feature type="domain" description="DOG1" evidence="1">
    <location>
        <begin position="22"/>
        <end position="176"/>
    </location>
</feature>
<dbReference type="PROSITE" id="PS51806">
    <property type="entry name" value="DOG1"/>
    <property type="match status" value="1"/>
</dbReference>
<reference evidence="2" key="1">
    <citation type="journal article" date="2023" name="Plant J.">
        <title>The genome of the king protea, Protea cynaroides.</title>
        <authorList>
            <person name="Chang J."/>
            <person name="Duong T.A."/>
            <person name="Schoeman C."/>
            <person name="Ma X."/>
            <person name="Roodt D."/>
            <person name="Barker N."/>
            <person name="Li Z."/>
            <person name="Van de Peer Y."/>
            <person name="Mizrachi E."/>
        </authorList>
    </citation>
    <scope>NUCLEOTIDE SEQUENCE</scope>
    <source>
        <tissue evidence="2">Young leaves</tissue>
    </source>
</reference>
<accession>A0A9Q0GUQ3</accession>
<comment type="caution">
    <text evidence="2">The sequence shown here is derived from an EMBL/GenBank/DDBJ whole genome shotgun (WGS) entry which is preliminary data.</text>
</comment>
<dbReference type="PANTHER" id="PTHR46354:SF4">
    <property type="entry name" value="PROTEIN DOG1-LIKE 3"/>
    <property type="match status" value="1"/>
</dbReference>
<dbReference type="InterPro" id="IPR025422">
    <property type="entry name" value="TGA_domain"/>
</dbReference>
<dbReference type="AlphaFoldDB" id="A0A9Q0GUQ3"/>
<dbReference type="GO" id="GO:0006351">
    <property type="term" value="P:DNA-templated transcription"/>
    <property type="evidence" value="ECO:0007669"/>
    <property type="project" value="InterPro"/>
</dbReference>
<gene>
    <name evidence="2" type="ORF">NE237_029865</name>
</gene>
<sequence length="176" mass="20699">MSVLPSTEEFMALAVRSGTPVHNNFHRFFECWIAEQNLYLQELLAASKDDNFSNRNEDPARVEEEEQRVLRPLINRVVRHYEEYYKAKSIWVDHDVLGMLSPTWRSTLEEAFLWIGGWRPTMTFHLLYSKSGLQMEDRLSELLRDLRTGDLANISPCQLTCIDELHMKTITEEKHN</sequence>
<evidence type="ECO:0000259" key="1">
    <source>
        <dbReference type="PROSITE" id="PS51806"/>
    </source>
</evidence>
<dbReference type="GO" id="GO:0043565">
    <property type="term" value="F:sequence-specific DNA binding"/>
    <property type="evidence" value="ECO:0007669"/>
    <property type="project" value="InterPro"/>
</dbReference>
<dbReference type="Proteomes" id="UP001141806">
    <property type="component" value="Unassembled WGS sequence"/>
</dbReference>
<dbReference type="PANTHER" id="PTHR46354">
    <property type="entry name" value="DOG1 DOMAIN-CONTAINING PROTEIN"/>
    <property type="match status" value="1"/>
</dbReference>
<organism evidence="2 3">
    <name type="scientific">Protea cynaroides</name>
    <dbReference type="NCBI Taxonomy" id="273540"/>
    <lineage>
        <taxon>Eukaryota</taxon>
        <taxon>Viridiplantae</taxon>
        <taxon>Streptophyta</taxon>
        <taxon>Embryophyta</taxon>
        <taxon>Tracheophyta</taxon>
        <taxon>Spermatophyta</taxon>
        <taxon>Magnoliopsida</taxon>
        <taxon>Proteales</taxon>
        <taxon>Proteaceae</taxon>
        <taxon>Protea</taxon>
    </lineage>
</organism>
<proteinExistence type="predicted"/>
<evidence type="ECO:0000313" key="2">
    <source>
        <dbReference type="EMBL" id="KAJ4953033.1"/>
    </source>
</evidence>
<dbReference type="EMBL" id="JAMYWD010000012">
    <property type="protein sequence ID" value="KAJ4953033.1"/>
    <property type="molecule type" value="Genomic_DNA"/>
</dbReference>